<dbReference type="Proteomes" id="UP000005627">
    <property type="component" value="Chromosome 3"/>
</dbReference>
<dbReference type="HOGENOM" id="CLU_2607704_0_0_1"/>
<sequence>MNESKKRALTLTPNSNMQAIPGKKRMLNGSPQRLTKLQPSSSEAIDWQRQYIVQKSELKRTKKLNQYLELERKCYKSGL</sequence>
<protein>
    <submittedName>
        <fullName evidence="2">Uncharacterized protein</fullName>
    </submittedName>
</protein>
<evidence type="ECO:0000313" key="2">
    <source>
        <dbReference type="EMBL" id="CCE90954.1"/>
    </source>
</evidence>
<feature type="region of interest" description="Disordered" evidence="1">
    <location>
        <begin position="15"/>
        <end position="40"/>
    </location>
</feature>
<dbReference type="AlphaFoldDB" id="G8ZR12"/>
<dbReference type="InParanoid" id="G8ZR12"/>
<gene>
    <name evidence="2" type="primary">TDEL0C00650</name>
    <name evidence="2" type="ORF">TDEL_0C00650</name>
</gene>
<keyword evidence="3" id="KW-1185">Reference proteome</keyword>
<name>G8ZR12_TORDE</name>
<dbReference type="GeneID" id="11500289"/>
<proteinExistence type="predicted"/>
<evidence type="ECO:0000256" key="1">
    <source>
        <dbReference type="SAM" id="MobiDB-lite"/>
    </source>
</evidence>
<evidence type="ECO:0000313" key="3">
    <source>
        <dbReference type="Proteomes" id="UP000005627"/>
    </source>
</evidence>
<dbReference type="KEGG" id="tdl:TDEL_0C00650"/>
<organism evidence="2 3">
    <name type="scientific">Torulaspora delbrueckii</name>
    <name type="common">Yeast</name>
    <name type="synonym">Candida colliculosa</name>
    <dbReference type="NCBI Taxonomy" id="4950"/>
    <lineage>
        <taxon>Eukaryota</taxon>
        <taxon>Fungi</taxon>
        <taxon>Dikarya</taxon>
        <taxon>Ascomycota</taxon>
        <taxon>Saccharomycotina</taxon>
        <taxon>Saccharomycetes</taxon>
        <taxon>Saccharomycetales</taxon>
        <taxon>Saccharomycetaceae</taxon>
        <taxon>Torulaspora</taxon>
    </lineage>
</organism>
<feature type="compositionally biased region" description="Polar residues" evidence="1">
    <location>
        <begin position="29"/>
        <end position="40"/>
    </location>
</feature>
<reference evidence="2 3" key="1">
    <citation type="journal article" date="2011" name="Proc. Natl. Acad. Sci. U.S.A.">
        <title>Evolutionary erosion of yeast sex chromosomes by mating-type switching accidents.</title>
        <authorList>
            <person name="Gordon J.L."/>
            <person name="Armisen D."/>
            <person name="Proux-Wera E."/>
            <person name="Oheigeartaigh S.S."/>
            <person name="Byrne K.P."/>
            <person name="Wolfe K.H."/>
        </authorList>
    </citation>
    <scope>NUCLEOTIDE SEQUENCE [LARGE SCALE GENOMIC DNA]</scope>
    <source>
        <strain evidence="3">ATCC 10662 / CBS 1146 / NBRC 0425 / NCYC 2629 / NRRL Y-866</strain>
    </source>
</reference>
<accession>G8ZR12</accession>
<dbReference type="RefSeq" id="XP_003680165.1">
    <property type="nucleotide sequence ID" value="XM_003680117.1"/>
</dbReference>
<dbReference type="EMBL" id="HE616744">
    <property type="protein sequence ID" value="CCE90954.1"/>
    <property type="molecule type" value="Genomic_DNA"/>
</dbReference>
<dbReference type="OrthoDB" id="4061990at2759"/>